<proteinExistence type="predicted"/>
<name>A0AAD7VYT2_9TELE</name>
<feature type="region of interest" description="Disordered" evidence="1">
    <location>
        <begin position="38"/>
        <end position="89"/>
    </location>
</feature>
<keyword evidence="3" id="KW-1185">Reference proteome</keyword>
<evidence type="ECO:0000313" key="2">
    <source>
        <dbReference type="EMBL" id="KAJ8362075.1"/>
    </source>
</evidence>
<dbReference type="Proteomes" id="UP001221898">
    <property type="component" value="Unassembled WGS sequence"/>
</dbReference>
<organism evidence="2 3">
    <name type="scientific">Aldrovandia affinis</name>
    <dbReference type="NCBI Taxonomy" id="143900"/>
    <lineage>
        <taxon>Eukaryota</taxon>
        <taxon>Metazoa</taxon>
        <taxon>Chordata</taxon>
        <taxon>Craniata</taxon>
        <taxon>Vertebrata</taxon>
        <taxon>Euteleostomi</taxon>
        <taxon>Actinopterygii</taxon>
        <taxon>Neopterygii</taxon>
        <taxon>Teleostei</taxon>
        <taxon>Notacanthiformes</taxon>
        <taxon>Halosauridae</taxon>
        <taxon>Aldrovandia</taxon>
    </lineage>
</organism>
<protein>
    <submittedName>
        <fullName evidence="2">Uncharacterized protein</fullName>
    </submittedName>
</protein>
<evidence type="ECO:0000256" key="1">
    <source>
        <dbReference type="SAM" id="MobiDB-lite"/>
    </source>
</evidence>
<sequence length="89" mass="9621">LSPSLSLLQRGRLCFVVAGLRAALCGRSLAWRRWWRGRVPSGTRSCPPSPGGTPRSTTSPSPSNPACSLSSWSLCRRSRPPTAPSWRSS</sequence>
<accession>A0AAD7VYT2</accession>
<reference evidence="2" key="1">
    <citation type="journal article" date="2023" name="Science">
        <title>Genome structures resolve the early diversification of teleost fishes.</title>
        <authorList>
            <person name="Parey E."/>
            <person name="Louis A."/>
            <person name="Montfort J."/>
            <person name="Bouchez O."/>
            <person name="Roques C."/>
            <person name="Iampietro C."/>
            <person name="Lluch J."/>
            <person name="Castinel A."/>
            <person name="Donnadieu C."/>
            <person name="Desvignes T."/>
            <person name="Floi Bucao C."/>
            <person name="Jouanno E."/>
            <person name="Wen M."/>
            <person name="Mejri S."/>
            <person name="Dirks R."/>
            <person name="Jansen H."/>
            <person name="Henkel C."/>
            <person name="Chen W.J."/>
            <person name="Zahm M."/>
            <person name="Cabau C."/>
            <person name="Klopp C."/>
            <person name="Thompson A.W."/>
            <person name="Robinson-Rechavi M."/>
            <person name="Braasch I."/>
            <person name="Lecointre G."/>
            <person name="Bobe J."/>
            <person name="Postlethwait J.H."/>
            <person name="Berthelot C."/>
            <person name="Roest Crollius H."/>
            <person name="Guiguen Y."/>
        </authorList>
    </citation>
    <scope>NUCLEOTIDE SEQUENCE</scope>
    <source>
        <strain evidence="2">NC1722</strain>
    </source>
</reference>
<feature type="compositionally biased region" description="Low complexity" evidence="1">
    <location>
        <begin position="40"/>
        <end position="75"/>
    </location>
</feature>
<dbReference type="AlphaFoldDB" id="A0AAD7VYT2"/>
<dbReference type="EMBL" id="JAINUG010000776">
    <property type="protein sequence ID" value="KAJ8362075.1"/>
    <property type="molecule type" value="Genomic_DNA"/>
</dbReference>
<feature type="non-terminal residue" evidence="2">
    <location>
        <position position="1"/>
    </location>
</feature>
<evidence type="ECO:0000313" key="3">
    <source>
        <dbReference type="Proteomes" id="UP001221898"/>
    </source>
</evidence>
<comment type="caution">
    <text evidence="2">The sequence shown here is derived from an EMBL/GenBank/DDBJ whole genome shotgun (WGS) entry which is preliminary data.</text>
</comment>
<gene>
    <name evidence="2" type="ORF">AAFF_G00398160</name>
</gene>